<dbReference type="Pfam" id="PF06338">
    <property type="entry name" value="ComK"/>
    <property type="match status" value="1"/>
</dbReference>
<dbReference type="AlphaFoldDB" id="A0A1E5LDL6"/>
<reference evidence="1 2" key="1">
    <citation type="submission" date="2016-08" db="EMBL/GenBank/DDBJ databases">
        <title>Genome of Bacillus solimangrovi GH2-4.</title>
        <authorList>
            <person name="Lim S."/>
            <person name="Kim B.-C."/>
        </authorList>
    </citation>
    <scope>NUCLEOTIDE SEQUENCE [LARGE SCALE GENOMIC DNA]</scope>
    <source>
        <strain evidence="1 2">GH2-4</strain>
    </source>
</reference>
<evidence type="ECO:0000313" key="1">
    <source>
        <dbReference type="EMBL" id="OEH92162.1"/>
    </source>
</evidence>
<dbReference type="Proteomes" id="UP000095209">
    <property type="component" value="Unassembled WGS sequence"/>
</dbReference>
<dbReference type="GO" id="GO:0030420">
    <property type="term" value="P:establishment of competence for transformation"/>
    <property type="evidence" value="ECO:0007669"/>
    <property type="project" value="InterPro"/>
</dbReference>
<name>A0A1E5LDL6_9BACI</name>
<organism evidence="1 2">
    <name type="scientific">Bacillus solimangrovi</name>
    <dbReference type="NCBI Taxonomy" id="1305675"/>
    <lineage>
        <taxon>Bacteria</taxon>
        <taxon>Bacillati</taxon>
        <taxon>Bacillota</taxon>
        <taxon>Bacilli</taxon>
        <taxon>Bacillales</taxon>
        <taxon>Bacillaceae</taxon>
        <taxon>Bacillus</taxon>
    </lineage>
</organism>
<proteinExistence type="predicted"/>
<evidence type="ECO:0000313" key="2">
    <source>
        <dbReference type="Proteomes" id="UP000095209"/>
    </source>
</evidence>
<protein>
    <recommendedName>
        <fullName evidence="3">Competence protein</fullName>
    </recommendedName>
</protein>
<dbReference type="STRING" id="1305675.BFG57_02510"/>
<dbReference type="RefSeq" id="WP_069717703.1">
    <property type="nucleotide sequence ID" value="NZ_MJEH01000033.1"/>
</dbReference>
<gene>
    <name evidence="1" type="ORF">BFG57_02510</name>
</gene>
<comment type="caution">
    <text evidence="1">The sequence shown here is derived from an EMBL/GenBank/DDBJ whole genome shotgun (WGS) entry which is preliminary data.</text>
</comment>
<dbReference type="InterPro" id="IPR010461">
    <property type="entry name" value="ComK"/>
</dbReference>
<dbReference type="OrthoDB" id="2731896at2"/>
<evidence type="ECO:0008006" key="3">
    <source>
        <dbReference type="Google" id="ProtNLM"/>
    </source>
</evidence>
<sequence>MKSVKKKYMIHPDVEAIVPYYNDEGCLCSEVREVSSVKYVYESPKKLLIRVCAFYGGDYNGNRQAAKLILKAKQMLPLSISLIHNMMFIPMQSPKSPNCIWVNLAHIFFVKKGINKDSIILFKSGHELEVNLLADSVEKKRDRAAYLQNELFVRHVQTLKDGNYPSFAALLLCILQD</sequence>
<accession>A0A1E5LDL6</accession>
<keyword evidence="2" id="KW-1185">Reference proteome</keyword>
<dbReference type="EMBL" id="MJEH01000033">
    <property type="protein sequence ID" value="OEH92162.1"/>
    <property type="molecule type" value="Genomic_DNA"/>
</dbReference>